<reference evidence="7 8" key="1">
    <citation type="journal article" date="2018" name="Front. Microbiol.">
        <title>Genomic and genetic insights into a cosmopolitan fungus, Paecilomyces variotii (Eurotiales).</title>
        <authorList>
            <person name="Urquhart A.S."/>
            <person name="Mondo S.J."/>
            <person name="Makela M.R."/>
            <person name="Hane J.K."/>
            <person name="Wiebenga A."/>
            <person name="He G."/>
            <person name="Mihaltcheva S."/>
            <person name="Pangilinan J."/>
            <person name="Lipzen A."/>
            <person name="Barry K."/>
            <person name="de Vries R.P."/>
            <person name="Grigoriev I.V."/>
            <person name="Idnurm A."/>
        </authorList>
    </citation>
    <scope>NUCLEOTIDE SEQUENCE [LARGE SCALE GENOMIC DNA]</scope>
    <source>
        <strain evidence="7 8">CBS 101075</strain>
    </source>
</reference>
<protein>
    <submittedName>
        <fullName evidence="7">Major facilitator superfamily domain-containing protein</fullName>
    </submittedName>
</protein>
<dbReference type="InterPro" id="IPR011701">
    <property type="entry name" value="MFS"/>
</dbReference>
<dbReference type="AlphaFoldDB" id="A0A443HXS4"/>
<dbReference type="Gene3D" id="1.20.1250.20">
    <property type="entry name" value="MFS general substrate transporter like domains"/>
    <property type="match status" value="1"/>
</dbReference>
<dbReference type="InterPro" id="IPR036259">
    <property type="entry name" value="MFS_trans_sf"/>
</dbReference>
<feature type="transmembrane region" description="Helical" evidence="5">
    <location>
        <begin position="275"/>
        <end position="294"/>
    </location>
</feature>
<evidence type="ECO:0000313" key="8">
    <source>
        <dbReference type="Proteomes" id="UP000283841"/>
    </source>
</evidence>
<evidence type="ECO:0000256" key="1">
    <source>
        <dbReference type="ARBA" id="ARBA00004141"/>
    </source>
</evidence>
<feature type="transmembrane region" description="Helical" evidence="5">
    <location>
        <begin position="380"/>
        <end position="400"/>
    </location>
</feature>
<feature type="transmembrane region" description="Helical" evidence="5">
    <location>
        <begin position="137"/>
        <end position="158"/>
    </location>
</feature>
<evidence type="ECO:0000256" key="5">
    <source>
        <dbReference type="SAM" id="Phobius"/>
    </source>
</evidence>
<dbReference type="VEuPathDB" id="FungiDB:C8Q69DRAFT_399566"/>
<dbReference type="GO" id="GO:0022857">
    <property type="term" value="F:transmembrane transporter activity"/>
    <property type="evidence" value="ECO:0007669"/>
    <property type="project" value="InterPro"/>
</dbReference>
<keyword evidence="8" id="KW-1185">Reference proteome</keyword>
<dbReference type="PROSITE" id="PS50850">
    <property type="entry name" value="MFS"/>
    <property type="match status" value="1"/>
</dbReference>
<keyword evidence="4 5" id="KW-0472">Membrane</keyword>
<evidence type="ECO:0000313" key="7">
    <source>
        <dbReference type="EMBL" id="RWQ96623.1"/>
    </source>
</evidence>
<feature type="transmembrane region" description="Helical" evidence="5">
    <location>
        <begin position="448"/>
        <end position="469"/>
    </location>
</feature>
<comment type="subcellular location">
    <subcellularLocation>
        <location evidence="1">Membrane</location>
        <topology evidence="1">Multi-pass membrane protein</topology>
    </subcellularLocation>
</comment>
<evidence type="ECO:0000256" key="2">
    <source>
        <dbReference type="ARBA" id="ARBA00022692"/>
    </source>
</evidence>
<evidence type="ECO:0000256" key="4">
    <source>
        <dbReference type="ARBA" id="ARBA00023136"/>
    </source>
</evidence>
<proteinExistence type="predicted"/>
<dbReference type="Pfam" id="PF07690">
    <property type="entry name" value="MFS_1"/>
    <property type="match status" value="1"/>
</dbReference>
<sequence>MEPDDKTTPGHPLDSVVETTPVVIIDFDESIQHPHNWPNVQRWSILILNTLISLLVNLSTTIVAPLLETISAEFHMDPQVEGPLVMSSYVLTLALGPLLLAPFGELYGRVVLIQCGLLVYLVFNLACGFATTKAQLIAFRVLAGIGSGAAPVVGIAMISDCFRNDERGTALGVLNMAFILAAPLGAIVGGLAAQSTSWRFIFFAPSIAAGLLVLVGLFVYHESYPPVILSRKKRQFQHDGHLVCKTPYDDRHPTIADLYYKTIIRPVYFLTTQPIIQVLSLYTGYIYGLTYLIFSTFTSLWEQQYHETASIASLHYIAAGIGYFIGIVACILFADRIYRGLKGKNNDIGRPEFRIPMMSVSAILIPTSLFWYGWTAQEHIQWVVPNLAIVLTMCGCTIVFQCTTAYCIEAYPLYAASASAASFLCRGLCAFGFPLFAPSLYARLGYGWGDSILGFVALIISGLVPVVLWKFGVRLRKISSYAI</sequence>
<dbReference type="GO" id="GO:0016020">
    <property type="term" value="C:membrane"/>
    <property type="evidence" value="ECO:0007669"/>
    <property type="project" value="UniProtKB-SubCell"/>
</dbReference>
<dbReference type="PANTHER" id="PTHR23502">
    <property type="entry name" value="MAJOR FACILITATOR SUPERFAMILY"/>
    <property type="match status" value="1"/>
</dbReference>
<feature type="transmembrane region" description="Helical" evidence="5">
    <location>
        <begin position="355"/>
        <end position="374"/>
    </location>
</feature>
<dbReference type="SUPFAM" id="SSF103473">
    <property type="entry name" value="MFS general substrate transporter"/>
    <property type="match status" value="1"/>
</dbReference>
<feature type="transmembrane region" description="Helical" evidence="5">
    <location>
        <begin position="314"/>
        <end position="334"/>
    </location>
</feature>
<dbReference type="PANTHER" id="PTHR23502:SF60">
    <property type="entry name" value="MAJOR FACILITATOR SUPERFAMILY (MFS) PROFILE DOMAIN-CONTAINING PROTEIN-RELATED"/>
    <property type="match status" value="1"/>
</dbReference>
<keyword evidence="3 5" id="KW-1133">Transmembrane helix</keyword>
<dbReference type="GeneID" id="39597136"/>
<dbReference type="EMBL" id="RCNU01000003">
    <property type="protein sequence ID" value="RWQ96623.1"/>
    <property type="molecule type" value="Genomic_DNA"/>
</dbReference>
<dbReference type="RefSeq" id="XP_028486268.1">
    <property type="nucleotide sequence ID" value="XM_028627859.1"/>
</dbReference>
<feature type="transmembrane region" description="Helical" evidence="5">
    <location>
        <begin position="110"/>
        <end position="131"/>
    </location>
</feature>
<comment type="caution">
    <text evidence="7">The sequence shown here is derived from an EMBL/GenBank/DDBJ whole genome shotgun (WGS) entry which is preliminary data.</text>
</comment>
<dbReference type="STRING" id="264951.A0A443HXS4"/>
<name>A0A443HXS4_BYSSP</name>
<feature type="transmembrane region" description="Helical" evidence="5">
    <location>
        <begin position="84"/>
        <end position="103"/>
    </location>
</feature>
<dbReference type="Proteomes" id="UP000283841">
    <property type="component" value="Unassembled WGS sequence"/>
</dbReference>
<feature type="transmembrane region" description="Helical" evidence="5">
    <location>
        <begin position="170"/>
        <end position="192"/>
    </location>
</feature>
<feature type="transmembrane region" description="Helical" evidence="5">
    <location>
        <begin position="198"/>
        <end position="220"/>
    </location>
</feature>
<gene>
    <name evidence="7" type="ORF">C8Q69DRAFT_399566</name>
</gene>
<keyword evidence="2 5" id="KW-0812">Transmembrane</keyword>
<feature type="transmembrane region" description="Helical" evidence="5">
    <location>
        <begin position="43"/>
        <end position="64"/>
    </location>
</feature>
<evidence type="ECO:0000256" key="3">
    <source>
        <dbReference type="ARBA" id="ARBA00022989"/>
    </source>
</evidence>
<organism evidence="7 8">
    <name type="scientific">Byssochlamys spectabilis</name>
    <name type="common">Paecilomyces variotii</name>
    <dbReference type="NCBI Taxonomy" id="264951"/>
    <lineage>
        <taxon>Eukaryota</taxon>
        <taxon>Fungi</taxon>
        <taxon>Dikarya</taxon>
        <taxon>Ascomycota</taxon>
        <taxon>Pezizomycotina</taxon>
        <taxon>Eurotiomycetes</taxon>
        <taxon>Eurotiomycetidae</taxon>
        <taxon>Eurotiales</taxon>
        <taxon>Thermoascaceae</taxon>
        <taxon>Paecilomyces</taxon>
    </lineage>
</organism>
<accession>A0A443HXS4</accession>
<dbReference type="InterPro" id="IPR020846">
    <property type="entry name" value="MFS_dom"/>
</dbReference>
<evidence type="ECO:0000259" key="6">
    <source>
        <dbReference type="PROSITE" id="PS50850"/>
    </source>
</evidence>
<feature type="domain" description="Major facilitator superfamily (MFS) profile" evidence="6">
    <location>
        <begin position="45"/>
        <end position="474"/>
    </location>
</feature>
<feature type="transmembrane region" description="Helical" evidence="5">
    <location>
        <begin position="412"/>
        <end position="436"/>
    </location>
</feature>